<dbReference type="OrthoDB" id="1100095at2"/>
<dbReference type="Pfam" id="PF08281">
    <property type="entry name" value="Sigma70_r4_2"/>
    <property type="match status" value="1"/>
</dbReference>
<dbReference type="PANTHER" id="PTHR43133">
    <property type="entry name" value="RNA POLYMERASE ECF-TYPE SIGMA FACTO"/>
    <property type="match status" value="1"/>
</dbReference>
<keyword evidence="4" id="KW-0804">Transcription</keyword>
<dbReference type="GO" id="GO:0003677">
    <property type="term" value="F:DNA binding"/>
    <property type="evidence" value="ECO:0007669"/>
    <property type="project" value="InterPro"/>
</dbReference>
<dbReference type="InterPro" id="IPR007627">
    <property type="entry name" value="RNA_pol_sigma70_r2"/>
</dbReference>
<keyword evidence="2" id="KW-0805">Transcription regulation</keyword>
<name>A0A3Q9IQ71_9BACT</name>
<evidence type="ECO:0000256" key="4">
    <source>
        <dbReference type="ARBA" id="ARBA00023163"/>
    </source>
</evidence>
<dbReference type="InterPro" id="IPR039425">
    <property type="entry name" value="RNA_pol_sigma-70-like"/>
</dbReference>
<proteinExistence type="inferred from homology"/>
<dbReference type="Gene3D" id="1.10.10.10">
    <property type="entry name" value="Winged helix-like DNA-binding domain superfamily/Winged helix DNA-binding domain"/>
    <property type="match status" value="1"/>
</dbReference>
<feature type="domain" description="RNA polymerase sigma factor 70 region 4 type 2" evidence="6">
    <location>
        <begin position="111"/>
        <end position="163"/>
    </location>
</feature>
<reference evidence="7 8" key="1">
    <citation type="submission" date="2018-10" db="EMBL/GenBank/DDBJ databases">
        <title>Butyricimonas faecalis sp. nov., isolated from human faeces and emended description of the genus Butyricimonas.</title>
        <authorList>
            <person name="Le Roy T."/>
            <person name="Van der Smissen P."/>
            <person name="Paquot A."/>
            <person name="Delzenne N."/>
            <person name="Muccioli G."/>
            <person name="Collet J.-F."/>
            <person name="Cani P.D."/>
        </authorList>
    </citation>
    <scope>NUCLEOTIDE SEQUENCE [LARGE SCALE GENOMIC DNA]</scope>
    <source>
        <strain evidence="7 8">H184</strain>
    </source>
</reference>
<keyword evidence="8" id="KW-1185">Reference proteome</keyword>
<dbReference type="PANTHER" id="PTHR43133:SF46">
    <property type="entry name" value="RNA POLYMERASE SIGMA-70 FACTOR ECF SUBFAMILY"/>
    <property type="match status" value="1"/>
</dbReference>
<dbReference type="InterPro" id="IPR014284">
    <property type="entry name" value="RNA_pol_sigma-70_dom"/>
</dbReference>
<evidence type="ECO:0000313" key="7">
    <source>
        <dbReference type="EMBL" id="AZS30220.1"/>
    </source>
</evidence>
<dbReference type="Pfam" id="PF04542">
    <property type="entry name" value="Sigma70_r2"/>
    <property type="match status" value="1"/>
</dbReference>
<feature type="domain" description="RNA polymerase sigma-70 region 2" evidence="5">
    <location>
        <begin position="18"/>
        <end position="84"/>
    </location>
</feature>
<evidence type="ECO:0000313" key="8">
    <source>
        <dbReference type="Proteomes" id="UP000270673"/>
    </source>
</evidence>
<protein>
    <submittedName>
        <fullName evidence="7">RNA polymerase sigma-70 factor</fullName>
    </submittedName>
</protein>
<dbReference type="NCBIfam" id="TIGR02985">
    <property type="entry name" value="Sig70_bacteroi1"/>
    <property type="match status" value="1"/>
</dbReference>
<dbReference type="NCBIfam" id="TIGR02937">
    <property type="entry name" value="sigma70-ECF"/>
    <property type="match status" value="1"/>
</dbReference>
<dbReference type="Gene3D" id="1.10.1740.10">
    <property type="match status" value="1"/>
</dbReference>
<dbReference type="GO" id="GO:0016987">
    <property type="term" value="F:sigma factor activity"/>
    <property type="evidence" value="ECO:0007669"/>
    <property type="project" value="UniProtKB-KW"/>
</dbReference>
<dbReference type="InterPro" id="IPR036388">
    <property type="entry name" value="WH-like_DNA-bd_sf"/>
</dbReference>
<dbReference type="SUPFAM" id="SSF88946">
    <property type="entry name" value="Sigma2 domain of RNA polymerase sigma factors"/>
    <property type="match status" value="1"/>
</dbReference>
<dbReference type="InterPro" id="IPR013324">
    <property type="entry name" value="RNA_pol_sigma_r3/r4-like"/>
</dbReference>
<sequence>MTKLRSITNKRIGFEEIYRDYSKSMFLYAISLLTSEEEAEDVIQEVFVNFWKDDTYHKVKSEVTKTYLFRSVKNNCLNRLKKKDVLKDRLDLLYGDVAEEEMMTWNDELIQEIETEISNMPEQTREIIQGVFFQGLKYQEVADQLGISINTVKTLLKNGMKHLREHFSGRGDLFLFVFLFR</sequence>
<evidence type="ECO:0000256" key="3">
    <source>
        <dbReference type="ARBA" id="ARBA00023082"/>
    </source>
</evidence>
<dbReference type="GO" id="GO:0006352">
    <property type="term" value="P:DNA-templated transcription initiation"/>
    <property type="evidence" value="ECO:0007669"/>
    <property type="project" value="InterPro"/>
</dbReference>
<dbReference type="RefSeq" id="WP_106480866.1">
    <property type="nucleotide sequence ID" value="NZ_CP032819.1"/>
</dbReference>
<dbReference type="InterPro" id="IPR013325">
    <property type="entry name" value="RNA_pol_sigma_r2"/>
</dbReference>
<evidence type="ECO:0000259" key="5">
    <source>
        <dbReference type="Pfam" id="PF04542"/>
    </source>
</evidence>
<organism evidence="7 8">
    <name type="scientific">Butyricimonas faecalis</name>
    <dbReference type="NCBI Taxonomy" id="2093856"/>
    <lineage>
        <taxon>Bacteria</taxon>
        <taxon>Pseudomonadati</taxon>
        <taxon>Bacteroidota</taxon>
        <taxon>Bacteroidia</taxon>
        <taxon>Bacteroidales</taxon>
        <taxon>Odoribacteraceae</taxon>
        <taxon>Butyricimonas</taxon>
    </lineage>
</organism>
<dbReference type="CDD" id="cd06171">
    <property type="entry name" value="Sigma70_r4"/>
    <property type="match status" value="1"/>
</dbReference>
<dbReference type="EMBL" id="CP032819">
    <property type="protein sequence ID" value="AZS30220.1"/>
    <property type="molecule type" value="Genomic_DNA"/>
</dbReference>
<dbReference type="InterPro" id="IPR013249">
    <property type="entry name" value="RNA_pol_sigma70_r4_t2"/>
</dbReference>
<dbReference type="KEGG" id="buy:D8S85_12155"/>
<dbReference type="Proteomes" id="UP000270673">
    <property type="component" value="Chromosome"/>
</dbReference>
<gene>
    <name evidence="7" type="ORF">D8S85_12155</name>
</gene>
<accession>A0A3Q9IQ71</accession>
<evidence type="ECO:0000256" key="2">
    <source>
        <dbReference type="ARBA" id="ARBA00023015"/>
    </source>
</evidence>
<comment type="similarity">
    <text evidence="1">Belongs to the sigma-70 factor family. ECF subfamily.</text>
</comment>
<evidence type="ECO:0000256" key="1">
    <source>
        <dbReference type="ARBA" id="ARBA00010641"/>
    </source>
</evidence>
<dbReference type="SUPFAM" id="SSF88659">
    <property type="entry name" value="Sigma3 and sigma4 domains of RNA polymerase sigma factors"/>
    <property type="match status" value="1"/>
</dbReference>
<keyword evidence="3" id="KW-0731">Sigma factor</keyword>
<dbReference type="AlphaFoldDB" id="A0A3Q9IQ71"/>
<dbReference type="InterPro" id="IPR014327">
    <property type="entry name" value="RNA_pol_sigma70_bacteroid"/>
</dbReference>
<evidence type="ECO:0000259" key="6">
    <source>
        <dbReference type="Pfam" id="PF08281"/>
    </source>
</evidence>